<dbReference type="Proteomes" id="UP000325286">
    <property type="component" value="Chromosome"/>
</dbReference>
<evidence type="ECO:0000313" key="2">
    <source>
        <dbReference type="EMBL" id="QEG41809.1"/>
    </source>
</evidence>
<accession>A0A5B9QV09</accession>
<evidence type="ECO:0000256" key="1">
    <source>
        <dbReference type="SAM" id="MobiDB-lite"/>
    </source>
</evidence>
<gene>
    <name evidence="2" type="ORF">UC8_38360</name>
</gene>
<feature type="region of interest" description="Disordered" evidence="1">
    <location>
        <begin position="1"/>
        <end position="36"/>
    </location>
</feature>
<reference evidence="2 3" key="1">
    <citation type="submission" date="2019-08" db="EMBL/GenBank/DDBJ databases">
        <title>Deep-cultivation of Planctomycetes and their phenomic and genomic characterization uncovers novel biology.</title>
        <authorList>
            <person name="Wiegand S."/>
            <person name="Jogler M."/>
            <person name="Boedeker C."/>
            <person name="Pinto D."/>
            <person name="Vollmers J."/>
            <person name="Rivas-Marin E."/>
            <person name="Kohn T."/>
            <person name="Peeters S.H."/>
            <person name="Heuer A."/>
            <person name="Rast P."/>
            <person name="Oberbeckmann S."/>
            <person name="Bunk B."/>
            <person name="Jeske O."/>
            <person name="Meyerdierks A."/>
            <person name="Storesund J.E."/>
            <person name="Kallscheuer N."/>
            <person name="Luecker S."/>
            <person name="Lage O.M."/>
            <person name="Pohl T."/>
            <person name="Merkel B.J."/>
            <person name="Hornburger P."/>
            <person name="Mueller R.-W."/>
            <person name="Bruemmer F."/>
            <person name="Labrenz M."/>
            <person name="Spormann A.M."/>
            <person name="Op den Camp H."/>
            <person name="Overmann J."/>
            <person name="Amann R."/>
            <person name="Jetten M.S.M."/>
            <person name="Mascher T."/>
            <person name="Medema M.H."/>
            <person name="Devos D.P."/>
            <person name="Kaster A.-K."/>
            <person name="Ovreas L."/>
            <person name="Rohde M."/>
            <person name="Galperin M.Y."/>
            <person name="Jogler C."/>
        </authorList>
    </citation>
    <scope>NUCLEOTIDE SEQUENCE [LARGE SCALE GENOMIC DNA]</scope>
    <source>
        <strain evidence="2 3">UC8</strain>
    </source>
</reference>
<organism evidence="2 3">
    <name type="scientific">Roseimaritima ulvae</name>
    <dbReference type="NCBI Taxonomy" id="980254"/>
    <lineage>
        <taxon>Bacteria</taxon>
        <taxon>Pseudomonadati</taxon>
        <taxon>Planctomycetota</taxon>
        <taxon>Planctomycetia</taxon>
        <taxon>Pirellulales</taxon>
        <taxon>Pirellulaceae</taxon>
        <taxon>Roseimaritima</taxon>
    </lineage>
</organism>
<name>A0A5B9QV09_9BACT</name>
<dbReference type="AlphaFoldDB" id="A0A5B9QV09"/>
<dbReference type="KEGG" id="rul:UC8_38360"/>
<keyword evidence="3" id="KW-1185">Reference proteome</keyword>
<dbReference type="EMBL" id="CP042914">
    <property type="protein sequence ID" value="QEG41809.1"/>
    <property type="molecule type" value="Genomic_DNA"/>
</dbReference>
<sequence length="36" mass="4178">MFHPLLPQVGAVRRRTTPTNERSRSRQTLEGRLTKS</sequence>
<protein>
    <submittedName>
        <fullName evidence="2">Uncharacterized protein</fullName>
    </submittedName>
</protein>
<feature type="compositionally biased region" description="Basic and acidic residues" evidence="1">
    <location>
        <begin position="21"/>
        <end position="36"/>
    </location>
</feature>
<proteinExistence type="predicted"/>
<evidence type="ECO:0000313" key="3">
    <source>
        <dbReference type="Proteomes" id="UP000325286"/>
    </source>
</evidence>